<dbReference type="PANTHER" id="PTHR37325">
    <property type="entry name" value="OXIDOREDUCTASE 21 KDA SUBUNIT, PUTATIVE (AFU_ORTHOLOGUE AFUA_4G05910)-RELATED"/>
    <property type="match status" value="1"/>
</dbReference>
<organism evidence="1 2">
    <name type="scientific">Wickerhamiella sorbophila</name>
    <dbReference type="NCBI Taxonomy" id="45607"/>
    <lineage>
        <taxon>Eukaryota</taxon>
        <taxon>Fungi</taxon>
        <taxon>Dikarya</taxon>
        <taxon>Ascomycota</taxon>
        <taxon>Saccharomycotina</taxon>
        <taxon>Dipodascomycetes</taxon>
        <taxon>Dipodascales</taxon>
        <taxon>Trichomonascaceae</taxon>
        <taxon>Wickerhamiella</taxon>
    </lineage>
</organism>
<evidence type="ECO:0000313" key="1">
    <source>
        <dbReference type="EMBL" id="PRT55845.1"/>
    </source>
</evidence>
<dbReference type="Proteomes" id="UP000238350">
    <property type="component" value="Unassembled WGS sequence"/>
</dbReference>
<dbReference type="CDD" id="cd22849">
    <property type="entry name" value="NuzM"/>
    <property type="match status" value="1"/>
</dbReference>
<keyword evidence="2" id="KW-1185">Reference proteome</keyword>
<dbReference type="PIRSF" id="PIRSF022976">
    <property type="entry name" value="NADH_Oxi_21kDa"/>
    <property type="match status" value="1"/>
</dbReference>
<accession>A0A2T0FLJ3</accession>
<dbReference type="OrthoDB" id="2093493at2759"/>
<sequence>MSGGPVPYGQKYTAASRGIWNKIRGWLAMVPNRSSGNALVGYFRNPAPYNLPSSADDHTVGQKPAADIAENPYWKRDYRRNYPKTSVFNQSAIAGLLSYGSVAQPRIAKGAEGAKQLATVANNEVSLNTVLANKEVLKEVFESSGMPPLPPAMKKKTYHIVTDVEQHGQYPSDYPVRIFN</sequence>
<dbReference type="RefSeq" id="XP_024665790.1">
    <property type="nucleotide sequence ID" value="XM_024810022.1"/>
</dbReference>
<keyword evidence="1" id="KW-0830">Ubiquinone</keyword>
<comment type="caution">
    <text evidence="1">The sequence shown here is derived from an EMBL/GenBank/DDBJ whole genome shotgun (WGS) entry which is preliminary data.</text>
</comment>
<gene>
    <name evidence="1" type="ORF">B9G98_03465</name>
</gene>
<dbReference type="AlphaFoldDB" id="A0A2T0FLJ3"/>
<reference evidence="1 2" key="1">
    <citation type="submission" date="2017-04" db="EMBL/GenBank/DDBJ databases">
        <title>Genome sequencing of [Candida] sorbophila.</title>
        <authorList>
            <person name="Ahn J.O."/>
        </authorList>
    </citation>
    <scope>NUCLEOTIDE SEQUENCE [LARGE SCALE GENOMIC DNA]</scope>
    <source>
        <strain evidence="1 2">DS02</strain>
    </source>
</reference>
<dbReference type="GeneID" id="36517213"/>
<name>A0A2T0FLJ3_9ASCO</name>
<dbReference type="InterPro" id="IPR016813">
    <property type="entry name" value="NADH_Ub_cplx-1_21kDa"/>
</dbReference>
<dbReference type="STRING" id="45607.A0A2T0FLJ3"/>
<proteinExistence type="predicted"/>
<dbReference type="EMBL" id="NDIQ01000022">
    <property type="protein sequence ID" value="PRT55845.1"/>
    <property type="molecule type" value="Genomic_DNA"/>
</dbReference>
<dbReference type="PANTHER" id="PTHR37325:SF1">
    <property type="entry name" value="OXIDOREDUCTASE 21 KDA SUBUNIT, PUTATIVE (AFU_ORTHOLOGUE AFUA_4G05910)-RELATED"/>
    <property type="match status" value="1"/>
</dbReference>
<evidence type="ECO:0000313" key="2">
    <source>
        <dbReference type="Proteomes" id="UP000238350"/>
    </source>
</evidence>
<protein>
    <submittedName>
        <fullName evidence="1">NADH-ubiquinone oxidoreductase 21 subunit</fullName>
    </submittedName>
</protein>